<dbReference type="STRING" id="202789.GCA_001457435_01506"/>
<organism evidence="3 4">
    <name type="scientific">Actinobaculum massiliense ACS-171-V-Col2</name>
    <dbReference type="NCBI Taxonomy" id="883066"/>
    <lineage>
        <taxon>Bacteria</taxon>
        <taxon>Bacillati</taxon>
        <taxon>Actinomycetota</taxon>
        <taxon>Actinomycetes</taxon>
        <taxon>Actinomycetales</taxon>
        <taxon>Actinomycetaceae</taxon>
        <taxon>Actinobaculum</taxon>
    </lineage>
</organism>
<evidence type="ECO:0000313" key="3">
    <source>
        <dbReference type="EMBL" id="EKU95839.1"/>
    </source>
</evidence>
<evidence type="ECO:0000313" key="4">
    <source>
        <dbReference type="Proteomes" id="UP000009888"/>
    </source>
</evidence>
<feature type="region of interest" description="Disordered" evidence="1">
    <location>
        <begin position="192"/>
        <end position="214"/>
    </location>
</feature>
<dbReference type="Pfam" id="PF07364">
    <property type="entry name" value="DUF1485"/>
    <property type="match status" value="1"/>
</dbReference>
<reference evidence="3 4" key="1">
    <citation type="submission" date="2012-09" db="EMBL/GenBank/DDBJ databases">
        <title>The Genome Sequence of Actinobaculum massiliae ACS-171-V-COL2.</title>
        <authorList>
            <consortium name="The Broad Institute Genome Sequencing Platform"/>
            <person name="Earl A."/>
            <person name="Ward D."/>
            <person name="Feldgarden M."/>
            <person name="Gevers D."/>
            <person name="Saerens B."/>
            <person name="Vaneechoutte M."/>
            <person name="Walker B."/>
            <person name="Young S.K."/>
            <person name="Zeng Q."/>
            <person name="Gargeya S."/>
            <person name="Fitzgerald M."/>
            <person name="Haas B."/>
            <person name="Abouelleil A."/>
            <person name="Alvarado L."/>
            <person name="Arachchi H.M."/>
            <person name="Berlin A."/>
            <person name="Chapman S.B."/>
            <person name="Goldberg J."/>
            <person name="Griggs A."/>
            <person name="Gujja S."/>
            <person name="Hansen M."/>
            <person name="Howarth C."/>
            <person name="Imamovic A."/>
            <person name="Larimer J."/>
            <person name="McCowen C."/>
            <person name="Montmayeur A."/>
            <person name="Murphy C."/>
            <person name="Neiman D."/>
            <person name="Pearson M."/>
            <person name="Priest M."/>
            <person name="Roberts A."/>
            <person name="Saif S."/>
            <person name="Shea T."/>
            <person name="Sisk P."/>
            <person name="Sykes S."/>
            <person name="Wortman J."/>
            <person name="Nusbaum C."/>
            <person name="Birren B."/>
        </authorList>
    </citation>
    <scope>NUCLEOTIDE SEQUENCE [LARGE SCALE GENOMIC DNA]</scope>
    <source>
        <strain evidence="4">ACS-171-V-Col2</strain>
    </source>
</reference>
<gene>
    <name evidence="3" type="ORF">HMPREF9233_00626</name>
</gene>
<dbReference type="PATRIC" id="fig|883066.3.peg.641"/>
<dbReference type="HOGENOM" id="CLU_028172_0_0_11"/>
<dbReference type="RefSeq" id="WP_007000832.1">
    <property type="nucleotide sequence ID" value="NZ_JH992955.1"/>
</dbReference>
<dbReference type="Proteomes" id="UP000009888">
    <property type="component" value="Unassembled WGS sequence"/>
</dbReference>
<dbReference type="EMBL" id="AGWL01000002">
    <property type="protein sequence ID" value="EKU95839.1"/>
    <property type="molecule type" value="Genomic_DNA"/>
</dbReference>
<name>K9EF45_9ACTO</name>
<dbReference type="eggNOG" id="COG5476">
    <property type="taxonomic scope" value="Bacteria"/>
</dbReference>
<proteinExistence type="predicted"/>
<feature type="domain" description="Microcystin LR degradation protein MlrC N-terminal" evidence="2">
    <location>
        <begin position="4"/>
        <end position="209"/>
    </location>
</feature>
<comment type="caution">
    <text evidence="3">The sequence shown here is derived from an EMBL/GenBank/DDBJ whole genome shotgun (WGS) entry which is preliminary data.</text>
</comment>
<dbReference type="AlphaFoldDB" id="K9EF45"/>
<dbReference type="InterPro" id="IPR015995">
    <property type="entry name" value="MlrC_N"/>
</dbReference>
<protein>
    <recommendedName>
        <fullName evidence="2">Microcystin LR degradation protein MlrC N-terminal domain-containing protein</fullName>
    </recommendedName>
</protein>
<evidence type="ECO:0000256" key="1">
    <source>
        <dbReference type="SAM" id="MobiDB-lite"/>
    </source>
</evidence>
<evidence type="ECO:0000259" key="2">
    <source>
        <dbReference type="Pfam" id="PF07364"/>
    </source>
</evidence>
<sequence length="214" mass="23708">MALKIATGGIHIESSTFTPYRSGAADFILRRGQAFLDWQGIGDFSGRVDWVPLVHGRAFPGGLVAADFYEAWESEFFTRLRDAAQHGLDAVYLDIHGAMVALSRADAERELAVRACVGPEVAVVASMDLRGNVFDRLFKNPELLSCYRTAPHVDIWETKVRVVRNLLELLEDRGRGQRWAKAKVDVPVLLPGEKTSTSAKPARNLYRPASSPRS</sequence>
<accession>K9EF45</accession>
<keyword evidence="4" id="KW-1185">Reference proteome</keyword>